<dbReference type="InterPro" id="IPR007052">
    <property type="entry name" value="CS_dom"/>
</dbReference>
<dbReference type="CDD" id="cd06467">
    <property type="entry name" value="p23_NUDC_like"/>
    <property type="match status" value="1"/>
</dbReference>
<dbReference type="PANTHER" id="PTHR12356">
    <property type="entry name" value="NUCLEAR MOVEMENT PROTEIN NUDC"/>
    <property type="match status" value="1"/>
</dbReference>
<proteinExistence type="predicted"/>
<reference evidence="2 3" key="1">
    <citation type="submission" date="2024-02" db="EMBL/GenBank/DDBJ databases">
        <authorList>
            <person name="Chen Y."/>
            <person name="Shah S."/>
            <person name="Dougan E. K."/>
            <person name="Thang M."/>
            <person name="Chan C."/>
        </authorList>
    </citation>
    <scope>NUCLEOTIDE SEQUENCE [LARGE SCALE GENOMIC DNA]</scope>
</reference>
<evidence type="ECO:0000313" key="3">
    <source>
        <dbReference type="Proteomes" id="UP001642484"/>
    </source>
</evidence>
<dbReference type="InterPro" id="IPR037898">
    <property type="entry name" value="NudC_fam"/>
</dbReference>
<evidence type="ECO:0000259" key="1">
    <source>
        <dbReference type="PROSITE" id="PS51203"/>
    </source>
</evidence>
<dbReference type="Gene3D" id="2.60.40.790">
    <property type="match status" value="1"/>
</dbReference>
<name>A0ABP0JVZ8_9DINO</name>
<dbReference type="Pfam" id="PF04969">
    <property type="entry name" value="CS"/>
    <property type="match status" value="1"/>
</dbReference>
<protein>
    <recommendedName>
        <fullName evidence="1">CS domain-containing protein</fullName>
    </recommendedName>
</protein>
<feature type="domain" description="CS" evidence="1">
    <location>
        <begin position="214"/>
        <end position="302"/>
    </location>
</feature>
<comment type="caution">
    <text evidence="2">The sequence shown here is derived from an EMBL/GenBank/DDBJ whole genome shotgun (WGS) entry which is preliminary data.</text>
</comment>
<dbReference type="EMBL" id="CAXAMN010006580">
    <property type="protein sequence ID" value="CAK9018217.1"/>
    <property type="molecule type" value="Genomic_DNA"/>
</dbReference>
<evidence type="ECO:0000313" key="2">
    <source>
        <dbReference type="EMBL" id="CAK9018217.1"/>
    </source>
</evidence>
<sequence length="304" mass="34122">MGFKYVFIPASPNDDMQEMEYETDITELEKDSFRSFVEKFFAAAGQSADREILLQQLKERTGVDLQEKADKGEMANDMLDKLLSTSSVEIFPVQLPTKETCFQGVSVYLDDKGVAKNLEENIRVSSLVQACGYPGQTIRGDCFIGRVFDDTQDEWRRMDFTLKDCSTDAEWIHVTKMQRANRKSGDLQSMANSIGVNNPARIDPSMLADSAPKGETADYSWKQSEDEVEVTFKKEGLQKGDKKYVKVAFGRKRLRVEVKDQVIIDSSLAGNTTADECTWTLSDGVLQVTLAKADEGTWPELLEA</sequence>
<dbReference type="PROSITE" id="PS51203">
    <property type="entry name" value="CS"/>
    <property type="match status" value="1"/>
</dbReference>
<dbReference type="SUPFAM" id="SSF49764">
    <property type="entry name" value="HSP20-like chaperones"/>
    <property type="match status" value="1"/>
</dbReference>
<accession>A0ABP0JVZ8</accession>
<gene>
    <name evidence="2" type="ORF">CCMP2556_LOCUS13181</name>
</gene>
<dbReference type="GO" id="GO:0016301">
    <property type="term" value="F:kinase activity"/>
    <property type="evidence" value="ECO:0007669"/>
    <property type="project" value="UniProtKB-KW"/>
</dbReference>
<dbReference type="Proteomes" id="UP001642484">
    <property type="component" value="Unassembled WGS sequence"/>
</dbReference>
<organism evidence="2 3">
    <name type="scientific">Durusdinium trenchii</name>
    <dbReference type="NCBI Taxonomy" id="1381693"/>
    <lineage>
        <taxon>Eukaryota</taxon>
        <taxon>Sar</taxon>
        <taxon>Alveolata</taxon>
        <taxon>Dinophyceae</taxon>
        <taxon>Suessiales</taxon>
        <taxon>Symbiodiniaceae</taxon>
        <taxon>Durusdinium</taxon>
    </lineage>
</organism>
<dbReference type="InterPro" id="IPR008978">
    <property type="entry name" value="HSP20-like_chaperone"/>
</dbReference>
<keyword evidence="3" id="KW-1185">Reference proteome</keyword>